<feature type="region of interest" description="Disordered" evidence="1">
    <location>
        <begin position="66"/>
        <end position="85"/>
    </location>
</feature>
<proteinExistence type="predicted"/>
<protein>
    <submittedName>
        <fullName evidence="2">Uncharacterized protein</fullName>
    </submittedName>
</protein>
<dbReference type="EMBL" id="CALNXK010000011">
    <property type="protein sequence ID" value="CAH3043614.1"/>
    <property type="molecule type" value="Genomic_DNA"/>
</dbReference>
<dbReference type="Proteomes" id="UP001159405">
    <property type="component" value="Unassembled WGS sequence"/>
</dbReference>
<evidence type="ECO:0000313" key="2">
    <source>
        <dbReference type="EMBL" id="CAH3043614.1"/>
    </source>
</evidence>
<organism evidence="2 3">
    <name type="scientific">Porites lobata</name>
    <dbReference type="NCBI Taxonomy" id="104759"/>
    <lineage>
        <taxon>Eukaryota</taxon>
        <taxon>Metazoa</taxon>
        <taxon>Cnidaria</taxon>
        <taxon>Anthozoa</taxon>
        <taxon>Hexacorallia</taxon>
        <taxon>Scleractinia</taxon>
        <taxon>Fungiina</taxon>
        <taxon>Poritidae</taxon>
        <taxon>Porites</taxon>
    </lineage>
</organism>
<keyword evidence="3" id="KW-1185">Reference proteome</keyword>
<evidence type="ECO:0000313" key="3">
    <source>
        <dbReference type="Proteomes" id="UP001159405"/>
    </source>
</evidence>
<gene>
    <name evidence="2" type="ORF">PLOB_00002555</name>
</gene>
<evidence type="ECO:0000256" key="1">
    <source>
        <dbReference type="SAM" id="MobiDB-lite"/>
    </source>
</evidence>
<accession>A0ABN8N5V1</accession>
<name>A0ABN8N5V1_9CNID</name>
<sequence>MAQYLLRVIIRHKSSTAGNMFRSFQMPSTKMLNFHGQHDGAKQLIPLQKGGYPWPTAYNRNFTKETSTASGGEATPNHPHPHPHPGPHVHWVFPWIHVHNTGEVVFPQTHLFPAVKINSPHRPHPVEPNTSYRMWGLVSRQNDSLVQRDSASSYVNCKGTFSDKTGNTEITTSDINQDYVSLLFKDPTTLKKYVVTAQADPRGNISIEALATASGQQYSDEAKFKPFYYWSYTIFQNKWFNTKYLSCDSTGNMTLVDMAELDYPDPQALFILNKV</sequence>
<comment type="caution">
    <text evidence="2">The sequence shown here is derived from an EMBL/GenBank/DDBJ whole genome shotgun (WGS) entry which is preliminary data.</text>
</comment>
<reference evidence="2 3" key="1">
    <citation type="submission" date="2022-05" db="EMBL/GenBank/DDBJ databases">
        <authorList>
            <consortium name="Genoscope - CEA"/>
            <person name="William W."/>
        </authorList>
    </citation>
    <scope>NUCLEOTIDE SEQUENCE [LARGE SCALE GENOMIC DNA]</scope>
</reference>